<sequence>MEDLIEIEDRFQSYLQKNDYTFIGPVNTNLFQGFAKNVNMLAPVVAISRSIHHALSHTASVRRALNSLQTGTELRIYVVIREHDSALIHATIEDYCETYKIEFKQ</sequence>
<keyword evidence="2" id="KW-1185">Reference proteome</keyword>
<name>A0ABU7Y011_9FLAO</name>
<dbReference type="Proteomes" id="UP001337305">
    <property type="component" value="Unassembled WGS sequence"/>
</dbReference>
<gene>
    <name evidence="1" type="ORF">N1F79_20475</name>
</gene>
<accession>A0ABU7Y011</accession>
<protein>
    <submittedName>
        <fullName evidence="1">Uncharacterized protein</fullName>
    </submittedName>
</protein>
<reference evidence="1 2" key="1">
    <citation type="submission" date="2022-09" db="EMBL/GenBank/DDBJ databases">
        <title>Genome sequencing of Flavivirga sp. MEBiC05379.</title>
        <authorList>
            <person name="Oh H.-M."/>
            <person name="Kwon K.K."/>
            <person name="Park M.J."/>
            <person name="Yang S.-H."/>
        </authorList>
    </citation>
    <scope>NUCLEOTIDE SEQUENCE [LARGE SCALE GENOMIC DNA]</scope>
    <source>
        <strain evidence="1 2">MEBiC05379</strain>
    </source>
</reference>
<dbReference type="EMBL" id="JAODOP010000004">
    <property type="protein sequence ID" value="MEF3835512.1"/>
    <property type="molecule type" value="Genomic_DNA"/>
</dbReference>
<dbReference type="RefSeq" id="WP_303307797.1">
    <property type="nucleotide sequence ID" value="NZ_JAODOP010000004.1"/>
</dbReference>
<organism evidence="1 2">
    <name type="scientific">Flavivirga spongiicola</name>
    <dbReference type="NCBI Taxonomy" id="421621"/>
    <lineage>
        <taxon>Bacteria</taxon>
        <taxon>Pseudomonadati</taxon>
        <taxon>Bacteroidota</taxon>
        <taxon>Flavobacteriia</taxon>
        <taxon>Flavobacteriales</taxon>
        <taxon>Flavobacteriaceae</taxon>
        <taxon>Flavivirga</taxon>
    </lineage>
</organism>
<comment type="caution">
    <text evidence="1">The sequence shown here is derived from an EMBL/GenBank/DDBJ whole genome shotgun (WGS) entry which is preliminary data.</text>
</comment>
<proteinExistence type="predicted"/>
<evidence type="ECO:0000313" key="2">
    <source>
        <dbReference type="Proteomes" id="UP001337305"/>
    </source>
</evidence>
<evidence type="ECO:0000313" key="1">
    <source>
        <dbReference type="EMBL" id="MEF3835512.1"/>
    </source>
</evidence>